<evidence type="ECO:0000256" key="1">
    <source>
        <dbReference type="ARBA" id="ARBA00023015"/>
    </source>
</evidence>
<dbReference type="EMBL" id="CP049616">
    <property type="protein sequence ID" value="QII43564.1"/>
    <property type="molecule type" value="Genomic_DNA"/>
</dbReference>
<evidence type="ECO:0000313" key="6">
    <source>
        <dbReference type="Proteomes" id="UP000502928"/>
    </source>
</evidence>
<gene>
    <name evidence="5" type="ORF">GVT53_02315</name>
</gene>
<dbReference type="AlphaFoldDB" id="A0A6G7IZ21"/>
<dbReference type="Pfam" id="PF01638">
    <property type="entry name" value="HxlR"/>
    <property type="match status" value="1"/>
</dbReference>
<dbReference type="Proteomes" id="UP000502928">
    <property type="component" value="Chromosome"/>
</dbReference>
<keyword evidence="6" id="KW-1185">Reference proteome</keyword>
<protein>
    <submittedName>
        <fullName evidence="5">Helix-turn-helix transcriptional regulator</fullName>
    </submittedName>
</protein>
<accession>A0A6G7IZ21</accession>
<evidence type="ECO:0000313" key="5">
    <source>
        <dbReference type="EMBL" id="QII43564.1"/>
    </source>
</evidence>
<evidence type="ECO:0000256" key="3">
    <source>
        <dbReference type="ARBA" id="ARBA00023163"/>
    </source>
</evidence>
<keyword evidence="2" id="KW-0238">DNA-binding</keyword>
<evidence type="ECO:0000256" key="2">
    <source>
        <dbReference type="ARBA" id="ARBA00023125"/>
    </source>
</evidence>
<evidence type="ECO:0000259" key="4">
    <source>
        <dbReference type="PROSITE" id="PS51118"/>
    </source>
</evidence>
<keyword evidence="1" id="KW-0805">Transcription regulation</keyword>
<dbReference type="KEGG" id="mut:GVT53_02315"/>
<name>A0A6G7IZ21_9FLAO</name>
<reference evidence="5 6" key="1">
    <citation type="submission" date="2020-02" db="EMBL/GenBank/DDBJ databases">
        <title>Complete genome of Muricauda sp. 501str8.</title>
        <authorList>
            <person name="Dong B."/>
            <person name="Zhu S."/>
            <person name="Yang J."/>
            <person name="Chen J."/>
        </authorList>
    </citation>
    <scope>NUCLEOTIDE SEQUENCE [LARGE SCALE GENOMIC DNA]</scope>
    <source>
        <strain evidence="5 6">501str8</strain>
    </source>
</reference>
<proteinExistence type="predicted"/>
<organism evidence="5 6">
    <name type="scientific">Flagellimonas oceani</name>
    <dbReference type="NCBI Taxonomy" id="2698672"/>
    <lineage>
        <taxon>Bacteria</taxon>
        <taxon>Pseudomonadati</taxon>
        <taxon>Bacteroidota</taxon>
        <taxon>Flavobacteriia</taxon>
        <taxon>Flavobacteriales</taxon>
        <taxon>Flavobacteriaceae</taxon>
        <taxon>Flagellimonas</taxon>
    </lineage>
</organism>
<feature type="domain" description="HTH hxlR-type" evidence="4">
    <location>
        <begin position="14"/>
        <end position="118"/>
    </location>
</feature>
<dbReference type="RefSeq" id="WP_166247234.1">
    <property type="nucleotide sequence ID" value="NZ_CP049616.1"/>
</dbReference>
<dbReference type="Gene3D" id="1.10.10.10">
    <property type="entry name" value="Winged helix-like DNA-binding domain superfamily/Winged helix DNA-binding domain"/>
    <property type="match status" value="1"/>
</dbReference>
<dbReference type="InterPro" id="IPR036390">
    <property type="entry name" value="WH_DNA-bd_sf"/>
</dbReference>
<dbReference type="PANTHER" id="PTHR33204">
    <property type="entry name" value="TRANSCRIPTIONAL REGULATOR, MARR FAMILY"/>
    <property type="match status" value="1"/>
</dbReference>
<sequence>MEDLKKLMANTDKCPSTYILALLDTMNVINGKWKLPIIASLLRDKRRFKDLQDSVHNITPRMLSKELKELELNGIVKREVYDQTPVLIEYGLTPSGEHMISVIDAMIQWGIDHREQTIKHHLNSKKSIPS</sequence>
<keyword evidence="3" id="KW-0804">Transcription</keyword>
<dbReference type="GO" id="GO:0003677">
    <property type="term" value="F:DNA binding"/>
    <property type="evidence" value="ECO:0007669"/>
    <property type="project" value="UniProtKB-KW"/>
</dbReference>
<dbReference type="SUPFAM" id="SSF46785">
    <property type="entry name" value="Winged helix' DNA-binding domain"/>
    <property type="match status" value="1"/>
</dbReference>
<dbReference type="InterPro" id="IPR036388">
    <property type="entry name" value="WH-like_DNA-bd_sf"/>
</dbReference>
<dbReference type="PROSITE" id="PS51118">
    <property type="entry name" value="HTH_HXLR"/>
    <property type="match status" value="1"/>
</dbReference>
<dbReference type="InterPro" id="IPR002577">
    <property type="entry name" value="HTH_HxlR"/>
</dbReference>